<dbReference type="AlphaFoldDB" id="A0A0C3P7P1"/>
<evidence type="ECO:0000313" key="1">
    <source>
        <dbReference type="EMBL" id="KIO03676.1"/>
    </source>
</evidence>
<evidence type="ECO:0000313" key="2">
    <source>
        <dbReference type="Proteomes" id="UP000054217"/>
    </source>
</evidence>
<keyword evidence="2" id="KW-1185">Reference proteome</keyword>
<dbReference type="OrthoDB" id="2663356at2759"/>
<gene>
    <name evidence="1" type="ORF">M404DRAFT_144989</name>
</gene>
<organism evidence="1 2">
    <name type="scientific">Pisolithus tinctorius Marx 270</name>
    <dbReference type="NCBI Taxonomy" id="870435"/>
    <lineage>
        <taxon>Eukaryota</taxon>
        <taxon>Fungi</taxon>
        <taxon>Dikarya</taxon>
        <taxon>Basidiomycota</taxon>
        <taxon>Agaricomycotina</taxon>
        <taxon>Agaricomycetes</taxon>
        <taxon>Agaricomycetidae</taxon>
        <taxon>Boletales</taxon>
        <taxon>Sclerodermatineae</taxon>
        <taxon>Pisolithaceae</taxon>
        <taxon>Pisolithus</taxon>
    </lineage>
</organism>
<reference evidence="2" key="2">
    <citation type="submission" date="2015-01" db="EMBL/GenBank/DDBJ databases">
        <title>Evolutionary Origins and Diversification of the Mycorrhizal Mutualists.</title>
        <authorList>
            <consortium name="DOE Joint Genome Institute"/>
            <consortium name="Mycorrhizal Genomics Consortium"/>
            <person name="Kohler A."/>
            <person name="Kuo A."/>
            <person name="Nagy L.G."/>
            <person name="Floudas D."/>
            <person name="Copeland A."/>
            <person name="Barry K.W."/>
            <person name="Cichocki N."/>
            <person name="Veneault-Fourrey C."/>
            <person name="LaButti K."/>
            <person name="Lindquist E.A."/>
            <person name="Lipzen A."/>
            <person name="Lundell T."/>
            <person name="Morin E."/>
            <person name="Murat C."/>
            <person name="Riley R."/>
            <person name="Ohm R."/>
            <person name="Sun H."/>
            <person name="Tunlid A."/>
            <person name="Henrissat B."/>
            <person name="Grigoriev I.V."/>
            <person name="Hibbett D.S."/>
            <person name="Martin F."/>
        </authorList>
    </citation>
    <scope>NUCLEOTIDE SEQUENCE [LARGE SCALE GENOMIC DNA]</scope>
    <source>
        <strain evidence="2">Marx 270</strain>
    </source>
</reference>
<accession>A0A0C3P7P1</accession>
<name>A0A0C3P7P1_PISTI</name>
<proteinExistence type="predicted"/>
<dbReference type="InParanoid" id="A0A0C3P7P1"/>
<protein>
    <submittedName>
        <fullName evidence="1">Uncharacterized protein</fullName>
    </submittedName>
</protein>
<reference evidence="1 2" key="1">
    <citation type="submission" date="2014-04" db="EMBL/GenBank/DDBJ databases">
        <authorList>
            <consortium name="DOE Joint Genome Institute"/>
            <person name="Kuo A."/>
            <person name="Kohler A."/>
            <person name="Costa M.D."/>
            <person name="Nagy L.G."/>
            <person name="Floudas D."/>
            <person name="Copeland A."/>
            <person name="Barry K.W."/>
            <person name="Cichocki N."/>
            <person name="Veneault-Fourrey C."/>
            <person name="LaButti K."/>
            <person name="Lindquist E.A."/>
            <person name="Lipzen A."/>
            <person name="Lundell T."/>
            <person name="Morin E."/>
            <person name="Murat C."/>
            <person name="Sun H."/>
            <person name="Tunlid A."/>
            <person name="Henrissat B."/>
            <person name="Grigoriev I.V."/>
            <person name="Hibbett D.S."/>
            <person name="Martin F."/>
            <person name="Nordberg H.P."/>
            <person name="Cantor M.N."/>
            <person name="Hua S.X."/>
        </authorList>
    </citation>
    <scope>NUCLEOTIDE SEQUENCE [LARGE SCALE GENOMIC DNA]</scope>
    <source>
        <strain evidence="1 2">Marx 270</strain>
    </source>
</reference>
<dbReference type="Proteomes" id="UP000054217">
    <property type="component" value="Unassembled WGS sequence"/>
</dbReference>
<dbReference type="EMBL" id="KN831975">
    <property type="protein sequence ID" value="KIO03676.1"/>
    <property type="molecule type" value="Genomic_DNA"/>
</dbReference>
<dbReference type="HOGENOM" id="CLU_2050591_0_0_1"/>
<sequence length="120" mass="13768">MAGKKQSSQGWWWDHFTEHPGYAMKEEHSMVSSKTKVICTAMYEQWITLEKEQNRQQIAAGLWDTPRDDAAIISAHKYYSGWLWSSVLNAVLQSQYHSPALSTCHLGPHTHHHCTLVICT</sequence>